<dbReference type="EMBL" id="CP111012">
    <property type="protein sequence ID" value="WAQ94511.1"/>
    <property type="molecule type" value="Genomic_DNA"/>
</dbReference>
<sequence length="271" mass="31110">MLAGEYMRLLNQMIQSGRKVDFTLTECTIEGDVRELHEKVGDQAALQVEAPQSFLTRTMTYIRLKKMTVSADVFMRLVLVVSQSRRLWDFTLTECTIEGAVRELHEKVGDQAALQVEAPQSFLTRTFSKIRLEKMTVSADVFMRLVLVVSQSRRLWDFTLTECTIEGDVRELHEKVGDQTALQVEAPQSFFTLNNTNIRLEKVTVSADVFMRLVLVVSQSERRVLCQLQNCTIEPVEEVRKLQVKMEDQPAIYVEGFSMCGQVWCIQFINN</sequence>
<evidence type="ECO:0000313" key="2">
    <source>
        <dbReference type="Proteomes" id="UP001164746"/>
    </source>
</evidence>
<feature type="non-terminal residue" evidence="1">
    <location>
        <position position="1"/>
    </location>
</feature>
<dbReference type="Proteomes" id="UP001164746">
    <property type="component" value="Chromosome 1"/>
</dbReference>
<name>A0ABY7DBU3_MYAAR</name>
<reference evidence="1" key="1">
    <citation type="submission" date="2022-11" db="EMBL/GenBank/DDBJ databases">
        <title>Centuries of genome instability and evolution in soft-shell clam transmissible cancer (bioRxiv).</title>
        <authorList>
            <person name="Hart S.F.M."/>
            <person name="Yonemitsu M.A."/>
            <person name="Giersch R.M."/>
            <person name="Beal B.F."/>
            <person name="Arriagada G."/>
            <person name="Davis B.W."/>
            <person name="Ostrander E.A."/>
            <person name="Goff S.P."/>
            <person name="Metzger M.J."/>
        </authorList>
    </citation>
    <scope>NUCLEOTIDE SEQUENCE</scope>
    <source>
        <strain evidence="1">MELC-2E11</strain>
        <tissue evidence="1">Siphon/mantle</tissue>
    </source>
</reference>
<keyword evidence="2" id="KW-1185">Reference proteome</keyword>
<gene>
    <name evidence="1" type="ORF">MAR_006982</name>
</gene>
<organism evidence="1 2">
    <name type="scientific">Mya arenaria</name>
    <name type="common">Soft-shell clam</name>
    <dbReference type="NCBI Taxonomy" id="6604"/>
    <lineage>
        <taxon>Eukaryota</taxon>
        <taxon>Metazoa</taxon>
        <taxon>Spiralia</taxon>
        <taxon>Lophotrochozoa</taxon>
        <taxon>Mollusca</taxon>
        <taxon>Bivalvia</taxon>
        <taxon>Autobranchia</taxon>
        <taxon>Heteroconchia</taxon>
        <taxon>Euheterodonta</taxon>
        <taxon>Imparidentia</taxon>
        <taxon>Neoheterodontei</taxon>
        <taxon>Myida</taxon>
        <taxon>Myoidea</taxon>
        <taxon>Myidae</taxon>
        <taxon>Mya</taxon>
    </lineage>
</organism>
<evidence type="ECO:0000313" key="1">
    <source>
        <dbReference type="EMBL" id="WAQ94511.1"/>
    </source>
</evidence>
<protein>
    <submittedName>
        <fullName evidence="1">Uncharacterized protein</fullName>
    </submittedName>
</protein>
<proteinExistence type="predicted"/>
<accession>A0ABY7DBU3</accession>